<dbReference type="InterPro" id="IPR000626">
    <property type="entry name" value="Ubiquitin-like_dom"/>
</dbReference>
<gene>
    <name evidence="3" type="ORF">ECRASSUSDP1_LOCUS4950</name>
</gene>
<dbReference type="AlphaFoldDB" id="A0AAD1X7D7"/>
<protein>
    <recommendedName>
        <fullName evidence="2">Ubiquitin-like domain-containing protein</fullName>
    </recommendedName>
</protein>
<keyword evidence="1" id="KW-0175">Coiled coil</keyword>
<accession>A0AAD1X7D7</accession>
<feature type="domain" description="Ubiquitin-like" evidence="2">
    <location>
        <begin position="417"/>
        <end position="487"/>
    </location>
</feature>
<dbReference type="EMBL" id="CAMPGE010004766">
    <property type="protein sequence ID" value="CAI2363614.1"/>
    <property type="molecule type" value="Genomic_DNA"/>
</dbReference>
<dbReference type="InterPro" id="IPR029071">
    <property type="entry name" value="Ubiquitin-like_domsf"/>
</dbReference>
<organism evidence="3 4">
    <name type="scientific">Euplotes crassus</name>
    <dbReference type="NCBI Taxonomy" id="5936"/>
    <lineage>
        <taxon>Eukaryota</taxon>
        <taxon>Sar</taxon>
        <taxon>Alveolata</taxon>
        <taxon>Ciliophora</taxon>
        <taxon>Intramacronucleata</taxon>
        <taxon>Spirotrichea</taxon>
        <taxon>Hypotrichia</taxon>
        <taxon>Euplotida</taxon>
        <taxon>Euplotidae</taxon>
        <taxon>Moneuplotes</taxon>
    </lineage>
</organism>
<dbReference type="InterPro" id="IPR050158">
    <property type="entry name" value="Ubiquitin_ubiquitin-like"/>
</dbReference>
<dbReference type="Gene3D" id="3.10.20.90">
    <property type="entry name" value="Phosphatidylinositol 3-kinase Catalytic Subunit, Chain A, domain 1"/>
    <property type="match status" value="3"/>
</dbReference>
<dbReference type="CDD" id="cd17039">
    <property type="entry name" value="Ubl_ubiquitin_like"/>
    <property type="match status" value="2"/>
</dbReference>
<evidence type="ECO:0000259" key="2">
    <source>
        <dbReference type="PROSITE" id="PS50053"/>
    </source>
</evidence>
<sequence length="487" mass="56531">MQRPLHINLSQIPFPSSHSKDPIQHNPSARCPCGMDSVQVCTKDNKFLCRDCAEMSGHQVMIDFIKLKKNLNHKLNKCRQLISQNSLYLEYKKNFISQKCYDQALKNYQAHIEQHNRCVQEITHIFEKISDQNAQEIQQASSRVDVLIGDIENPPCNRDLEAEMRTVYVQLIEEVNQIEDPEDSENLELDLVSVIYTLPEYEEIRMKLRESEELRNKYAELRVKYEKLGKVRSRGVKGRRDRKTKKKILKSSTIFSQAEILPKRIKILIKLPGDETLSMKVSQTDPISIIKHKIFKIHNIPTKDQKLTFLLTELQDKNLVNDYKIQTNSVLKLSIKPSALGELTTLSIHTDDGIKYNIKVALEATVYHIKNKISSTFNNPVTDKILILHNTPLNDRRTLLSYNYTQGDILYLEDPKITLRINLPNNKILTTEIRPEETIKSLKETLHDQNILKDDTQKLYFNNTELKSVYKTIKQVGIQQGSDLYLF</sequence>
<feature type="domain" description="Ubiquitin-like" evidence="2">
    <location>
        <begin position="265"/>
        <end position="336"/>
    </location>
</feature>
<proteinExistence type="predicted"/>
<feature type="coiled-coil region" evidence="1">
    <location>
        <begin position="201"/>
        <end position="231"/>
    </location>
</feature>
<evidence type="ECO:0000313" key="3">
    <source>
        <dbReference type="EMBL" id="CAI2363614.1"/>
    </source>
</evidence>
<reference evidence="3" key="1">
    <citation type="submission" date="2023-07" db="EMBL/GenBank/DDBJ databases">
        <authorList>
            <consortium name="AG Swart"/>
            <person name="Singh M."/>
            <person name="Singh A."/>
            <person name="Seah K."/>
            <person name="Emmerich C."/>
        </authorList>
    </citation>
    <scope>NUCLEOTIDE SEQUENCE</scope>
    <source>
        <strain evidence="3">DP1</strain>
    </source>
</reference>
<dbReference type="SUPFAM" id="SSF54236">
    <property type="entry name" value="Ubiquitin-like"/>
    <property type="match status" value="3"/>
</dbReference>
<dbReference type="PROSITE" id="PS50053">
    <property type="entry name" value="UBIQUITIN_2"/>
    <property type="match status" value="3"/>
</dbReference>
<dbReference type="PANTHER" id="PTHR10666">
    <property type="entry name" value="UBIQUITIN"/>
    <property type="match status" value="1"/>
</dbReference>
<dbReference type="Pfam" id="PF00240">
    <property type="entry name" value="ubiquitin"/>
    <property type="match status" value="3"/>
</dbReference>
<comment type="caution">
    <text evidence="3">The sequence shown here is derived from an EMBL/GenBank/DDBJ whole genome shotgun (WGS) entry which is preliminary data.</text>
</comment>
<dbReference type="Proteomes" id="UP001295684">
    <property type="component" value="Unassembled WGS sequence"/>
</dbReference>
<evidence type="ECO:0000256" key="1">
    <source>
        <dbReference type="SAM" id="Coils"/>
    </source>
</evidence>
<feature type="domain" description="Ubiquitin-like" evidence="2">
    <location>
        <begin position="344"/>
        <end position="412"/>
    </location>
</feature>
<dbReference type="SMART" id="SM00213">
    <property type="entry name" value="UBQ"/>
    <property type="match status" value="3"/>
</dbReference>
<keyword evidence="4" id="KW-1185">Reference proteome</keyword>
<name>A0AAD1X7D7_EUPCR</name>
<evidence type="ECO:0000313" key="4">
    <source>
        <dbReference type="Proteomes" id="UP001295684"/>
    </source>
</evidence>